<keyword evidence="1" id="KW-1133">Transmembrane helix</keyword>
<evidence type="ECO:0000256" key="1">
    <source>
        <dbReference type="SAM" id="Phobius"/>
    </source>
</evidence>
<keyword evidence="3" id="KW-1185">Reference proteome</keyword>
<protein>
    <submittedName>
        <fullName evidence="2">BH3462 protein</fullName>
    </submittedName>
</protein>
<dbReference type="eggNOG" id="ENOG5032ASU">
    <property type="taxonomic scope" value="Bacteria"/>
</dbReference>
<dbReference type="RefSeq" id="WP_010899596.1">
    <property type="nucleotide sequence ID" value="NC_002570.2"/>
</dbReference>
<gene>
    <name evidence="2" type="ordered locus">BH3462</name>
</gene>
<sequence length="77" mass="8493">MANDGATVFWLSFLAIILGFLSWKFKKIGGISLIAISIYGLFVNGLFFIFAFVFLMIAGILSFKIKPTSPKDVKIAN</sequence>
<dbReference type="AlphaFoldDB" id="Q9K7A6"/>
<dbReference type="EMBL" id="BA000004">
    <property type="protein sequence ID" value="BAB07181.1"/>
    <property type="molecule type" value="Genomic_DNA"/>
</dbReference>
<dbReference type="DNASU" id="894053"/>
<proteinExistence type="predicted"/>
<dbReference type="PIR" id="F84082">
    <property type="entry name" value="F84082"/>
</dbReference>
<dbReference type="KEGG" id="bha:BH3462"/>
<reference evidence="2 3" key="1">
    <citation type="journal article" date="2000" name="Nucleic Acids Res.">
        <title>Complete genome sequence of the alkaliphilic bacterium Bacillus halodurans and genomic sequence comparison with Bacillus subtilis.</title>
        <authorList>
            <person name="Takami H."/>
            <person name="Nakasone K."/>
            <person name="Takaki Y."/>
            <person name="Maeno G."/>
            <person name="Sasaki R."/>
            <person name="Masui N."/>
            <person name="Fuji F."/>
            <person name="Hirama C."/>
            <person name="Nakamura Y."/>
            <person name="Ogasawara N."/>
            <person name="Kuhara S."/>
            <person name="Horikoshi K."/>
        </authorList>
    </citation>
    <scope>NUCLEOTIDE SEQUENCE [LARGE SCALE GENOMIC DNA]</scope>
    <source>
        <strain evidence="3">ATCC BAA-125 / DSM 18197 / FERM 7344 / JCM 9153 / C-125</strain>
    </source>
</reference>
<accession>Q9K7A6</accession>
<name>Q9K7A6_HALH5</name>
<keyword evidence="1" id="KW-0472">Membrane</keyword>
<feature type="transmembrane region" description="Helical" evidence="1">
    <location>
        <begin position="31"/>
        <end position="61"/>
    </location>
</feature>
<keyword evidence="1" id="KW-0812">Transmembrane</keyword>
<dbReference type="HOGENOM" id="CLU_2630751_0_0_9"/>
<feature type="transmembrane region" description="Helical" evidence="1">
    <location>
        <begin position="7"/>
        <end position="25"/>
    </location>
</feature>
<evidence type="ECO:0000313" key="2">
    <source>
        <dbReference type="EMBL" id="BAB07181.1"/>
    </source>
</evidence>
<evidence type="ECO:0000313" key="3">
    <source>
        <dbReference type="Proteomes" id="UP000001258"/>
    </source>
</evidence>
<dbReference type="Proteomes" id="UP000001258">
    <property type="component" value="Chromosome"/>
</dbReference>
<organism evidence="2 3">
    <name type="scientific">Halalkalibacterium halodurans (strain ATCC BAA-125 / DSM 18197 / FERM 7344 / JCM 9153 / C-125)</name>
    <name type="common">Bacillus halodurans</name>
    <dbReference type="NCBI Taxonomy" id="272558"/>
    <lineage>
        <taxon>Bacteria</taxon>
        <taxon>Bacillati</taxon>
        <taxon>Bacillota</taxon>
        <taxon>Bacilli</taxon>
        <taxon>Bacillales</taxon>
        <taxon>Bacillaceae</taxon>
        <taxon>Halalkalibacterium (ex Joshi et al. 2022)</taxon>
    </lineage>
</organism>